<evidence type="ECO:0000313" key="3">
    <source>
        <dbReference type="EMBL" id="EGF49799.1"/>
    </source>
</evidence>
<dbReference type="RefSeq" id="WP_009123230.1">
    <property type="nucleotide sequence ID" value="NZ_FQWK01000001.1"/>
</dbReference>
<feature type="region of interest" description="Disordered" evidence="1">
    <location>
        <begin position="442"/>
        <end position="466"/>
    </location>
</feature>
<evidence type="ECO:0000256" key="1">
    <source>
        <dbReference type="SAM" id="MobiDB-lite"/>
    </source>
</evidence>
<comment type="caution">
    <text evidence="3">The sequence shown here is derived from an EMBL/GenBank/DDBJ whole genome shotgun (WGS) entry which is preliminary data.</text>
</comment>
<sequence>MNLINIHNCYIGLMAVMSLVLVSCADETGLDNSRERGDIVFSAQIGKAVSRITNNQWDGDELVGIKVGETVKTYKVAADGKMSTEDTPYVWDGTSYDVLAWSPLTDELIDLTDQTTEKKLFDCDLLVSTAKVNSKNMRLVFKHRMTRMWWELQKFEGYTEEEVNNAKISFVGYGAVMYTDGEVTPVGEADQLIATHNTRGEYYRNGEAMLVSGDMWGKPLIRIEIGGDVYTYTPSKDDANDVAKKTGDLLPNVWQRYYLSVSKQGLKVDMESGEIGWSNGNIDGGDIVDANFKVVIPEEIKEMDGYGYDGLDEQGFIINTDNSFSITYKESKPSGGINFEGLCDRVRTVAQSSGMVTFTFSNIRSDIKLAYTEEYMEIGYYFYKDGKFGSDYKDGNTIGIIYKIGKHATDDIANYAGSKLEDNIRGYVVALKDEVNDEDDTFQWRTGTDSEGLSGDDYPENGVGDGKTTKYLGYPNTKYLIAKAEEKRIEVPAASASTSKDAPENTSGWYLPSHTQLKDLAVLANASYPNYIPLNGTYWDSSFDGGNTNAYVVNFNANGAIGSTEFYKQVDAKNKVRLILTF</sequence>
<dbReference type="Proteomes" id="UP000010321">
    <property type="component" value="Unassembled WGS sequence"/>
</dbReference>
<gene>
    <name evidence="3" type="ORF">HMPREF9445_03172</name>
</gene>
<keyword evidence="4" id="KW-1185">Reference proteome</keyword>
<dbReference type="InterPro" id="IPR042278">
    <property type="entry name" value="Mfa-like_1_N"/>
</dbReference>
<accession>A0ABN0CKK4</accession>
<evidence type="ECO:0008006" key="5">
    <source>
        <dbReference type="Google" id="ProtNLM"/>
    </source>
</evidence>
<protein>
    <recommendedName>
        <fullName evidence="5">Fimbrillin family protein</fullName>
    </recommendedName>
</protein>
<dbReference type="EMBL" id="AFBM01000031">
    <property type="protein sequence ID" value="EGF49799.1"/>
    <property type="molecule type" value="Genomic_DNA"/>
</dbReference>
<proteinExistence type="predicted"/>
<dbReference type="CDD" id="cd13120">
    <property type="entry name" value="BF2867_like_N"/>
    <property type="match status" value="1"/>
</dbReference>
<keyword evidence="2" id="KW-0732">Signal</keyword>
<evidence type="ECO:0000313" key="4">
    <source>
        <dbReference type="Proteomes" id="UP000010321"/>
    </source>
</evidence>
<feature type="signal peptide" evidence="2">
    <location>
        <begin position="1"/>
        <end position="25"/>
    </location>
</feature>
<dbReference type="InterPro" id="IPR025049">
    <property type="entry name" value="Mfa-like_1"/>
</dbReference>
<reference evidence="3 4" key="1">
    <citation type="submission" date="2011-02" db="EMBL/GenBank/DDBJ databases">
        <authorList>
            <person name="Weinstock G."/>
            <person name="Sodergren E."/>
            <person name="Clifton S."/>
            <person name="Fulton L."/>
            <person name="Fulton B."/>
            <person name="Courtney L."/>
            <person name="Fronick C."/>
            <person name="Harrison M."/>
            <person name="Strong C."/>
            <person name="Farmer C."/>
            <person name="Delahaunty K."/>
            <person name="Markovic C."/>
            <person name="Hall O."/>
            <person name="Minx P."/>
            <person name="Tomlinson C."/>
            <person name="Mitreva M."/>
            <person name="Hou S."/>
            <person name="Chen J."/>
            <person name="Wollam A."/>
            <person name="Pepin K.H."/>
            <person name="Johnson M."/>
            <person name="Bhonagiri V."/>
            <person name="Zhang X."/>
            <person name="Suruliraj S."/>
            <person name="Warren W."/>
            <person name="Chinwalla A."/>
            <person name="Mardis E.R."/>
            <person name="Wilson R.K."/>
        </authorList>
    </citation>
    <scope>NUCLEOTIDE SEQUENCE [LARGE SCALE GENOMIC DNA]</scope>
    <source>
        <strain evidence="3 4">YIT 12056</strain>
    </source>
</reference>
<name>A0ABN0CKK4_9BACE</name>
<dbReference type="Pfam" id="PF13149">
    <property type="entry name" value="Mfa_like_1"/>
    <property type="match status" value="1"/>
</dbReference>
<organism evidence="3 4">
    <name type="scientific">Bacteroides clarus YIT 12056</name>
    <dbReference type="NCBI Taxonomy" id="762984"/>
    <lineage>
        <taxon>Bacteria</taxon>
        <taxon>Pseudomonadati</taxon>
        <taxon>Bacteroidota</taxon>
        <taxon>Bacteroidia</taxon>
        <taxon>Bacteroidales</taxon>
        <taxon>Bacteroidaceae</taxon>
        <taxon>Bacteroides</taxon>
    </lineage>
</organism>
<evidence type="ECO:0000256" key="2">
    <source>
        <dbReference type="SAM" id="SignalP"/>
    </source>
</evidence>
<dbReference type="Gene3D" id="2.60.40.2620">
    <property type="entry name" value="Fimbrillin-like"/>
    <property type="match status" value="1"/>
</dbReference>
<feature type="chain" id="PRO_5045709406" description="Fimbrillin family protein" evidence="2">
    <location>
        <begin position="26"/>
        <end position="582"/>
    </location>
</feature>